<keyword evidence="1" id="KW-0732">Signal</keyword>
<gene>
    <name evidence="2" type="ORF">BK769_31190</name>
</gene>
<feature type="chain" id="PRO_5040840453" evidence="1">
    <location>
        <begin position="29"/>
        <end position="245"/>
    </location>
</feature>
<dbReference type="NCBIfam" id="NF035925">
    <property type="entry name" value="Geo26A_fam"/>
    <property type="match status" value="1"/>
</dbReference>
<accession>A0A9X6JIK8</accession>
<dbReference type="RefSeq" id="WP_086392709.1">
    <property type="nucleotide sequence ID" value="NZ_NFEH01000124.1"/>
</dbReference>
<comment type="caution">
    <text evidence="2">The sequence shown here is derived from an EMBL/GenBank/DDBJ whole genome shotgun (WGS) entry which is preliminary data.</text>
</comment>
<reference evidence="2 3" key="1">
    <citation type="submission" date="2016-10" db="EMBL/GenBank/DDBJ databases">
        <title>Comparative genomics of Bacillus thuringiensis reveals a path to pathogens against multiple invertebrate hosts.</title>
        <authorList>
            <person name="Zheng J."/>
            <person name="Gao Q."/>
            <person name="Liu H."/>
            <person name="Peng D."/>
            <person name="Ruan L."/>
            <person name="Sun M."/>
        </authorList>
    </citation>
    <scope>NUCLEOTIDE SEQUENCE [LARGE SCALE GENOMIC DNA]</scope>
    <source>
        <strain evidence="2">BGSC 4W1</strain>
    </source>
</reference>
<feature type="signal peptide" evidence="1">
    <location>
        <begin position="1"/>
        <end position="28"/>
    </location>
</feature>
<sequence length="245" mass="27467">MNKFTKKVLTSITSLSLLATMTPTVSLAAKIDSSSENSSVFNNTKTNDNILLKTLKDNEEERIVQSSDDNLISTSKLDKKTNQIEITVKNIKENTTSYQTIDLERRKNLRKLKSDVQYMQPLKLISSKSNTLGGYAYYFYTNNIWVIQIPERNAKNVTENDKNSKDLTGFRNSIISLDQAEMSYIGKVGGETAAMALAAIETPTPWTVALGILTALGIAAWSIPDLKKISDEQWNCVFYFERVTV</sequence>
<organism evidence="2 3">
    <name type="scientific">Bacillus thuringiensis serovar kumamotoensis</name>
    <dbReference type="NCBI Taxonomy" id="132267"/>
    <lineage>
        <taxon>Bacteria</taxon>
        <taxon>Bacillati</taxon>
        <taxon>Bacillota</taxon>
        <taxon>Bacilli</taxon>
        <taxon>Bacillales</taxon>
        <taxon>Bacillaceae</taxon>
        <taxon>Bacillus</taxon>
        <taxon>Bacillus cereus group</taxon>
    </lineage>
</organism>
<dbReference type="EMBL" id="NFEH01000124">
    <property type="protein sequence ID" value="OTZ67117.1"/>
    <property type="molecule type" value="Genomic_DNA"/>
</dbReference>
<protein>
    <submittedName>
        <fullName evidence="2">Uncharacterized protein</fullName>
    </submittedName>
</protein>
<dbReference type="AlphaFoldDB" id="A0A9X6JIK8"/>
<proteinExistence type="predicted"/>
<evidence type="ECO:0000313" key="2">
    <source>
        <dbReference type="EMBL" id="OTZ67117.1"/>
    </source>
</evidence>
<name>A0A9X6JIK8_BACUK</name>
<dbReference type="Proteomes" id="UP000195087">
    <property type="component" value="Unassembled WGS sequence"/>
</dbReference>
<evidence type="ECO:0000256" key="1">
    <source>
        <dbReference type="SAM" id="SignalP"/>
    </source>
</evidence>
<evidence type="ECO:0000313" key="3">
    <source>
        <dbReference type="Proteomes" id="UP000195087"/>
    </source>
</evidence>